<organism evidence="1 2">
    <name type="scientific">Ixodes persulcatus</name>
    <name type="common">Taiga tick</name>
    <dbReference type="NCBI Taxonomy" id="34615"/>
    <lineage>
        <taxon>Eukaryota</taxon>
        <taxon>Metazoa</taxon>
        <taxon>Ecdysozoa</taxon>
        <taxon>Arthropoda</taxon>
        <taxon>Chelicerata</taxon>
        <taxon>Arachnida</taxon>
        <taxon>Acari</taxon>
        <taxon>Parasitiformes</taxon>
        <taxon>Ixodida</taxon>
        <taxon>Ixodoidea</taxon>
        <taxon>Ixodidae</taxon>
        <taxon>Ixodinae</taxon>
        <taxon>Ixodes</taxon>
    </lineage>
</organism>
<comment type="caution">
    <text evidence="1">The sequence shown here is derived from an EMBL/GenBank/DDBJ whole genome shotgun (WGS) entry which is preliminary data.</text>
</comment>
<dbReference type="Proteomes" id="UP000805193">
    <property type="component" value="Unassembled WGS sequence"/>
</dbReference>
<gene>
    <name evidence="1" type="ORF">HPB47_016898</name>
</gene>
<keyword evidence="2" id="KW-1185">Reference proteome</keyword>
<evidence type="ECO:0000313" key="2">
    <source>
        <dbReference type="Proteomes" id="UP000805193"/>
    </source>
</evidence>
<reference evidence="1 2" key="1">
    <citation type="journal article" date="2020" name="Cell">
        <title>Large-Scale Comparative Analyses of Tick Genomes Elucidate Their Genetic Diversity and Vector Capacities.</title>
        <authorList>
            <consortium name="Tick Genome and Microbiome Consortium (TIGMIC)"/>
            <person name="Jia N."/>
            <person name="Wang J."/>
            <person name="Shi W."/>
            <person name="Du L."/>
            <person name="Sun Y."/>
            <person name="Zhan W."/>
            <person name="Jiang J.F."/>
            <person name="Wang Q."/>
            <person name="Zhang B."/>
            <person name="Ji P."/>
            <person name="Bell-Sakyi L."/>
            <person name="Cui X.M."/>
            <person name="Yuan T.T."/>
            <person name="Jiang B.G."/>
            <person name="Yang W.F."/>
            <person name="Lam T.T."/>
            <person name="Chang Q.C."/>
            <person name="Ding S.J."/>
            <person name="Wang X.J."/>
            <person name="Zhu J.G."/>
            <person name="Ruan X.D."/>
            <person name="Zhao L."/>
            <person name="Wei J.T."/>
            <person name="Ye R.Z."/>
            <person name="Que T.C."/>
            <person name="Du C.H."/>
            <person name="Zhou Y.H."/>
            <person name="Cheng J.X."/>
            <person name="Dai P.F."/>
            <person name="Guo W.B."/>
            <person name="Han X.H."/>
            <person name="Huang E.J."/>
            <person name="Li L.F."/>
            <person name="Wei W."/>
            <person name="Gao Y.C."/>
            <person name="Liu J.Z."/>
            <person name="Shao H.Z."/>
            <person name="Wang X."/>
            <person name="Wang C.C."/>
            <person name="Yang T.C."/>
            <person name="Huo Q.B."/>
            <person name="Li W."/>
            <person name="Chen H.Y."/>
            <person name="Chen S.E."/>
            <person name="Zhou L.G."/>
            <person name="Ni X.B."/>
            <person name="Tian J.H."/>
            <person name="Sheng Y."/>
            <person name="Liu T."/>
            <person name="Pan Y.S."/>
            <person name="Xia L.Y."/>
            <person name="Li J."/>
            <person name="Zhao F."/>
            <person name="Cao W.C."/>
        </authorList>
    </citation>
    <scope>NUCLEOTIDE SEQUENCE [LARGE SCALE GENOMIC DNA]</scope>
    <source>
        <strain evidence="1">Iper-2018</strain>
    </source>
</reference>
<dbReference type="EMBL" id="JABSTQ010005687">
    <property type="protein sequence ID" value="KAG0438754.1"/>
    <property type="molecule type" value="Genomic_DNA"/>
</dbReference>
<protein>
    <submittedName>
        <fullName evidence="1">Uncharacterized protein</fullName>
    </submittedName>
</protein>
<name>A0AC60QTF6_IXOPE</name>
<accession>A0AC60QTF6</accession>
<evidence type="ECO:0000313" key="1">
    <source>
        <dbReference type="EMBL" id="KAG0438754.1"/>
    </source>
</evidence>
<proteinExistence type="predicted"/>
<feature type="non-terminal residue" evidence="1">
    <location>
        <position position="1"/>
    </location>
</feature>
<sequence length="246" mass="27699">LQFGDVVSEEKEPGLKIKIPLIQNVVFFDNRIQHLTFSPGESSEVMALDQKTMKLDAFAKYRIVDPLKFYQSAQNEQRFKMRIGAIMESSIREVIGTFLFIDVLGTHRNDITKKVTELVNSHAVNFGVEIIDVRIVRVNLPDKAKNAVYERMRTERQKEAAEIRAQGAEEAQVIKAGADRDRTVILAEANKSAEILKGQGEAEAISIFSNSFGQDPEFFGFSRSLEAYKNAFLDANTKFILSSDSE</sequence>
<feature type="non-terminal residue" evidence="1">
    <location>
        <position position="246"/>
    </location>
</feature>